<keyword evidence="5" id="KW-1185">Reference proteome</keyword>
<evidence type="ECO:0000256" key="1">
    <source>
        <dbReference type="ARBA" id="ARBA00023125"/>
    </source>
</evidence>
<dbReference type="InterPro" id="IPR009057">
    <property type="entry name" value="Homeodomain-like_sf"/>
</dbReference>
<dbReference type="InterPro" id="IPR001647">
    <property type="entry name" value="HTH_TetR"/>
</dbReference>
<dbReference type="RefSeq" id="WP_104479246.1">
    <property type="nucleotide sequence ID" value="NZ_CP154825.1"/>
</dbReference>
<evidence type="ECO:0000259" key="3">
    <source>
        <dbReference type="PROSITE" id="PS50977"/>
    </source>
</evidence>
<evidence type="ECO:0000256" key="2">
    <source>
        <dbReference type="PROSITE-ProRule" id="PRU00335"/>
    </source>
</evidence>
<dbReference type="GO" id="GO:0003677">
    <property type="term" value="F:DNA binding"/>
    <property type="evidence" value="ECO:0007669"/>
    <property type="project" value="UniProtKB-UniRule"/>
</dbReference>
<dbReference type="InterPro" id="IPR041583">
    <property type="entry name" value="TetR_C_31"/>
</dbReference>
<name>A0A2S6GS01_9PSEU</name>
<dbReference type="Pfam" id="PF00440">
    <property type="entry name" value="TetR_N"/>
    <property type="match status" value="1"/>
</dbReference>
<evidence type="ECO:0000313" key="4">
    <source>
        <dbReference type="EMBL" id="PPK67966.1"/>
    </source>
</evidence>
<reference evidence="4 5" key="1">
    <citation type="submission" date="2018-02" db="EMBL/GenBank/DDBJ databases">
        <title>Genomic Encyclopedia of Archaeal and Bacterial Type Strains, Phase II (KMG-II): from individual species to whole genera.</title>
        <authorList>
            <person name="Goeker M."/>
        </authorList>
    </citation>
    <scope>NUCLEOTIDE SEQUENCE [LARGE SCALE GENOMIC DNA]</scope>
    <source>
        <strain evidence="4 5">YU 961-1</strain>
    </source>
</reference>
<accession>A0A2S6GS01</accession>
<feature type="domain" description="HTH tetR-type" evidence="3">
    <location>
        <begin position="15"/>
        <end position="75"/>
    </location>
</feature>
<evidence type="ECO:0000313" key="5">
    <source>
        <dbReference type="Proteomes" id="UP000239203"/>
    </source>
</evidence>
<dbReference type="PROSITE" id="PS50977">
    <property type="entry name" value="HTH_TETR_2"/>
    <property type="match status" value="1"/>
</dbReference>
<dbReference type="Proteomes" id="UP000239203">
    <property type="component" value="Unassembled WGS sequence"/>
</dbReference>
<sequence length="189" mass="20630">MRSYRKVDGRRLRGDQRRRQITEATLRVIEREGVAGVSHRVVATEAGIPPASITYHYAALDDLLEATLVESAAELAVEVRDLIESTRIKGLSPAGAVAEVLAEALGSRRGRTMAQYELYLLAARKPALRSAARLWLDVLTSLGRQPDEVGFRAFLAAVDGVLMQGLIDDEPPTAAELLPVVEHLLAPLR</sequence>
<keyword evidence="1 2" id="KW-0238">DNA-binding</keyword>
<comment type="caution">
    <text evidence="4">The sequence shown here is derived from an EMBL/GenBank/DDBJ whole genome shotgun (WGS) entry which is preliminary data.</text>
</comment>
<dbReference type="SUPFAM" id="SSF46689">
    <property type="entry name" value="Homeodomain-like"/>
    <property type="match status" value="1"/>
</dbReference>
<dbReference type="AlphaFoldDB" id="A0A2S6GS01"/>
<dbReference type="EMBL" id="PTIX01000006">
    <property type="protein sequence ID" value="PPK67966.1"/>
    <property type="molecule type" value="Genomic_DNA"/>
</dbReference>
<gene>
    <name evidence="4" type="ORF">CLV40_106198</name>
</gene>
<protein>
    <submittedName>
        <fullName evidence="4">DNA-binding transcriptional regulator YbjK</fullName>
    </submittedName>
</protein>
<organism evidence="4 5">
    <name type="scientific">Actinokineospora auranticolor</name>
    <dbReference type="NCBI Taxonomy" id="155976"/>
    <lineage>
        <taxon>Bacteria</taxon>
        <taxon>Bacillati</taxon>
        <taxon>Actinomycetota</taxon>
        <taxon>Actinomycetes</taxon>
        <taxon>Pseudonocardiales</taxon>
        <taxon>Pseudonocardiaceae</taxon>
        <taxon>Actinokineospora</taxon>
    </lineage>
</organism>
<dbReference type="Pfam" id="PF17940">
    <property type="entry name" value="TetR_C_31"/>
    <property type="match status" value="1"/>
</dbReference>
<proteinExistence type="predicted"/>
<dbReference type="OrthoDB" id="6929199at2"/>
<dbReference type="Gene3D" id="1.10.357.10">
    <property type="entry name" value="Tetracycline Repressor, domain 2"/>
    <property type="match status" value="1"/>
</dbReference>
<feature type="DNA-binding region" description="H-T-H motif" evidence="2">
    <location>
        <begin position="38"/>
        <end position="57"/>
    </location>
</feature>